<evidence type="ECO:0000256" key="12">
    <source>
        <dbReference type="PIRSR" id="PIRSR000168-1"/>
    </source>
</evidence>
<reference evidence="18 19" key="1">
    <citation type="submission" date="2015-07" db="EMBL/GenBank/DDBJ databases">
        <title>The genome of Habropoda laboriosa.</title>
        <authorList>
            <person name="Pan H."/>
            <person name="Kapheim K."/>
        </authorList>
    </citation>
    <scope>NUCLEOTIDE SEQUENCE [LARGE SCALE GENOMIC DNA]</scope>
    <source>
        <strain evidence="18">0110345459</strain>
    </source>
</reference>
<evidence type="ECO:0000256" key="7">
    <source>
        <dbReference type="ARBA" id="ARBA00022827"/>
    </source>
</evidence>
<dbReference type="InterPro" id="IPR055060">
    <property type="entry name" value="ACOX_C_alpha1"/>
</dbReference>
<keyword evidence="9" id="KW-0560">Oxidoreductase</keyword>
<evidence type="ECO:0000313" key="18">
    <source>
        <dbReference type="EMBL" id="KOC62130.1"/>
    </source>
</evidence>
<feature type="domain" description="Acyl-CoA oxidase C-terminal" evidence="14">
    <location>
        <begin position="485"/>
        <end position="665"/>
    </location>
</feature>
<dbReference type="GO" id="GO:0005777">
    <property type="term" value="C:peroxisome"/>
    <property type="evidence" value="ECO:0007669"/>
    <property type="project" value="UniProtKB-SubCell"/>
</dbReference>
<keyword evidence="19" id="KW-1185">Reference proteome</keyword>
<dbReference type="STRING" id="597456.A0A0L7QU29"/>
<feature type="active site" description="Proton acceptor" evidence="12">
    <location>
        <position position="435"/>
    </location>
</feature>
<dbReference type="Pfam" id="PF22924">
    <property type="entry name" value="ACOX_C_alpha1"/>
    <property type="match status" value="1"/>
</dbReference>
<evidence type="ECO:0000256" key="8">
    <source>
        <dbReference type="ARBA" id="ARBA00022832"/>
    </source>
</evidence>
<dbReference type="FunFam" id="1.20.140.10:FF:000005">
    <property type="entry name" value="Acyl-coenzyme A oxidase"/>
    <property type="match status" value="1"/>
</dbReference>
<evidence type="ECO:0000256" key="11">
    <source>
        <dbReference type="ARBA" id="ARBA00023140"/>
    </source>
</evidence>
<comment type="cofactor">
    <cofactor evidence="1">
        <name>FAD</name>
        <dbReference type="ChEBI" id="CHEBI:57692"/>
    </cofactor>
</comment>
<dbReference type="PANTHER" id="PTHR10909">
    <property type="entry name" value="ELECTRON TRANSPORT OXIDOREDUCTASE"/>
    <property type="match status" value="1"/>
</dbReference>
<dbReference type="InterPro" id="IPR037069">
    <property type="entry name" value="AcylCoA_DH/ox_N_sf"/>
</dbReference>
<evidence type="ECO:0000259" key="16">
    <source>
        <dbReference type="Pfam" id="PF14749"/>
    </source>
</evidence>
<keyword evidence="10" id="KW-0443">Lipid metabolism</keyword>
<keyword evidence="11" id="KW-0576">Peroxisome</keyword>
<evidence type="ECO:0000256" key="6">
    <source>
        <dbReference type="ARBA" id="ARBA00022630"/>
    </source>
</evidence>
<evidence type="ECO:0000259" key="15">
    <source>
        <dbReference type="Pfam" id="PF02770"/>
    </source>
</evidence>
<sequence length="669" mass="75662">QQKKMTVNEDLKFERSKCTFKPIELTYLLDGSPEKTQERREREEYFLTDPELQDKIPVKYKSHKEVYEDAVRKACKIIEKIRELQQSGKANINVFTHVLGASLGSAILKDGNPLVVHYAMFLPAIMGQGTTKQQAHWMSRSWSGNIIGTYAQTELGHGTFIRGLETTATYDPKTKEFVLNSPTLTSYKWWPGGLGHTANYAIVVAQLYTQGECRGIHPFIVQLRDENTHEPLPGIKIGEIGTKLGMNGVNNGFLGFENFRIPRQHMLMKNSQVLEDGTYVKARNDKLTYGTMVFVRVVLVHDIVSYLSKAVTITTRYSLVRRQGQINSEKPEVQILDYVTQQYKIFPHLAACLAFKMTANWIWDMYNTVTAELDQGDLDKLPELHALSCCLKAVASADAAAGVEQLRLSCGGHGYMDASNLPATYGLVTAICTYEGENTVLLLQTARYLVKAWKQAVSGQPLPATVQYLTILAKGIKQRPWENTLDCIIEAFHTVAAETIRSATMNMERRIRNGATPEDAWNQTSIELMYCAEVHCRAFLVKRFAEAVREVTSVSQELRQVLSQLCELYAIYWLLQKRGDFLQFSSLRGKDVFKLQSRLEDLLQMIRPNAVGIVDGFDIRDEILCSALGAYDGNVYERLFAEAMKSPLNQESVNISFEKYLKPFFKSNL</sequence>
<evidence type="ECO:0000313" key="19">
    <source>
        <dbReference type="Proteomes" id="UP000053825"/>
    </source>
</evidence>
<dbReference type="GO" id="GO:0033540">
    <property type="term" value="P:fatty acid beta-oxidation using acyl-CoA oxidase"/>
    <property type="evidence" value="ECO:0007669"/>
    <property type="project" value="TreeGrafter"/>
</dbReference>
<feature type="domain" description="Acyl-CoA oxidase C-alpha1" evidence="17">
    <location>
        <begin position="289"/>
        <end position="450"/>
    </location>
</feature>
<feature type="domain" description="Acyl-CoA oxidase/dehydrogenase middle" evidence="15">
    <location>
        <begin position="150"/>
        <end position="258"/>
    </location>
</feature>
<organism evidence="18 19">
    <name type="scientific">Habropoda laboriosa</name>
    <dbReference type="NCBI Taxonomy" id="597456"/>
    <lineage>
        <taxon>Eukaryota</taxon>
        <taxon>Metazoa</taxon>
        <taxon>Ecdysozoa</taxon>
        <taxon>Arthropoda</taxon>
        <taxon>Hexapoda</taxon>
        <taxon>Insecta</taxon>
        <taxon>Pterygota</taxon>
        <taxon>Neoptera</taxon>
        <taxon>Endopterygota</taxon>
        <taxon>Hymenoptera</taxon>
        <taxon>Apocrita</taxon>
        <taxon>Aculeata</taxon>
        <taxon>Apoidea</taxon>
        <taxon>Anthophila</taxon>
        <taxon>Apidae</taxon>
        <taxon>Habropoda</taxon>
    </lineage>
</organism>
<dbReference type="Pfam" id="PF01756">
    <property type="entry name" value="ACOX"/>
    <property type="match status" value="1"/>
</dbReference>
<feature type="binding site" evidence="13">
    <location>
        <position position="192"/>
    </location>
    <ligand>
        <name>FAD</name>
        <dbReference type="ChEBI" id="CHEBI:57692"/>
    </ligand>
</feature>
<dbReference type="Proteomes" id="UP000053825">
    <property type="component" value="Unassembled WGS sequence"/>
</dbReference>
<evidence type="ECO:0000256" key="13">
    <source>
        <dbReference type="PIRSR" id="PIRSR000168-2"/>
    </source>
</evidence>
<dbReference type="GO" id="GO:0071949">
    <property type="term" value="F:FAD binding"/>
    <property type="evidence" value="ECO:0007669"/>
    <property type="project" value="InterPro"/>
</dbReference>
<dbReference type="EC" id="1.3.3.6" evidence="5"/>
<dbReference type="Gene3D" id="1.20.140.10">
    <property type="entry name" value="Butyryl-CoA Dehydrogenase, subunit A, domain 3"/>
    <property type="match status" value="2"/>
</dbReference>
<dbReference type="InterPro" id="IPR046373">
    <property type="entry name" value="Acyl-CoA_Oxase/DH_mid-dom_sf"/>
</dbReference>
<comment type="pathway">
    <text evidence="3">Lipid metabolism; peroxisomal fatty acid beta-oxidation.</text>
</comment>
<dbReference type="GO" id="GO:0005504">
    <property type="term" value="F:fatty acid binding"/>
    <property type="evidence" value="ECO:0007669"/>
    <property type="project" value="TreeGrafter"/>
</dbReference>
<dbReference type="Pfam" id="PF14749">
    <property type="entry name" value="Acyl-CoA_ox_N"/>
    <property type="match status" value="1"/>
</dbReference>
<feature type="domain" description="Acyl-coenzyme A oxidase N-terminal" evidence="16">
    <location>
        <begin position="24"/>
        <end position="147"/>
    </location>
</feature>
<dbReference type="InterPro" id="IPR012258">
    <property type="entry name" value="Acyl-CoA_oxidase"/>
</dbReference>
<dbReference type="InterPro" id="IPR009100">
    <property type="entry name" value="AcylCoA_DH/oxidase_NM_dom_sf"/>
</dbReference>
<dbReference type="InterPro" id="IPR029320">
    <property type="entry name" value="Acyl-CoA_ox_N"/>
</dbReference>
<comment type="similarity">
    <text evidence="4">Belongs to the acyl-CoA oxidase family.</text>
</comment>
<dbReference type="PANTHER" id="PTHR10909:SF250">
    <property type="entry name" value="PEROXISOMAL ACYL-COENZYME A OXIDASE 1"/>
    <property type="match status" value="1"/>
</dbReference>
<dbReference type="AlphaFoldDB" id="A0A0L7QU29"/>
<evidence type="ECO:0000259" key="14">
    <source>
        <dbReference type="Pfam" id="PF01756"/>
    </source>
</evidence>
<dbReference type="GO" id="GO:0055088">
    <property type="term" value="P:lipid homeostasis"/>
    <property type="evidence" value="ECO:0007669"/>
    <property type="project" value="TreeGrafter"/>
</dbReference>
<dbReference type="SUPFAM" id="SSF47203">
    <property type="entry name" value="Acyl-CoA dehydrogenase C-terminal domain-like"/>
    <property type="match status" value="2"/>
</dbReference>
<keyword evidence="7 13" id="KW-0274">FAD</keyword>
<proteinExistence type="inferred from homology"/>
<dbReference type="OrthoDB" id="538336at2759"/>
<name>A0A0L7QU29_9HYME</name>
<evidence type="ECO:0000256" key="10">
    <source>
        <dbReference type="ARBA" id="ARBA00023098"/>
    </source>
</evidence>
<evidence type="ECO:0000256" key="5">
    <source>
        <dbReference type="ARBA" id="ARBA00012870"/>
    </source>
</evidence>
<dbReference type="InterPro" id="IPR006091">
    <property type="entry name" value="Acyl-CoA_Oxase/DH_mid-dom"/>
</dbReference>
<feature type="non-terminal residue" evidence="18">
    <location>
        <position position="1"/>
    </location>
</feature>
<dbReference type="GO" id="GO:0003997">
    <property type="term" value="F:acyl-CoA oxidase activity"/>
    <property type="evidence" value="ECO:0007669"/>
    <property type="project" value="UniProtKB-EC"/>
</dbReference>
<feature type="binding site" evidence="13">
    <location>
        <position position="153"/>
    </location>
    <ligand>
        <name>FAD</name>
        <dbReference type="ChEBI" id="CHEBI:57692"/>
    </ligand>
</feature>
<evidence type="ECO:0000256" key="3">
    <source>
        <dbReference type="ARBA" id="ARBA00004846"/>
    </source>
</evidence>
<evidence type="ECO:0000259" key="17">
    <source>
        <dbReference type="Pfam" id="PF22924"/>
    </source>
</evidence>
<dbReference type="SUPFAM" id="SSF56645">
    <property type="entry name" value="Acyl-CoA dehydrogenase NM domain-like"/>
    <property type="match status" value="1"/>
</dbReference>
<evidence type="ECO:0000256" key="1">
    <source>
        <dbReference type="ARBA" id="ARBA00001974"/>
    </source>
</evidence>
<dbReference type="FunFam" id="1.20.140.10:FF:000013">
    <property type="entry name" value="Acyl-coenzyme A oxidase"/>
    <property type="match status" value="1"/>
</dbReference>
<dbReference type="Pfam" id="PF02770">
    <property type="entry name" value="Acyl-CoA_dh_M"/>
    <property type="match status" value="1"/>
</dbReference>
<dbReference type="InterPro" id="IPR036250">
    <property type="entry name" value="AcylCo_DH-like_C"/>
</dbReference>
<dbReference type="Gene3D" id="1.10.540.10">
    <property type="entry name" value="Acyl-CoA dehydrogenase/oxidase, N-terminal domain"/>
    <property type="match status" value="1"/>
</dbReference>
<dbReference type="EMBL" id="KQ414736">
    <property type="protein sequence ID" value="KOC62130.1"/>
    <property type="molecule type" value="Genomic_DNA"/>
</dbReference>
<dbReference type="InterPro" id="IPR002655">
    <property type="entry name" value="Acyl-CoA_oxidase_C"/>
</dbReference>
<keyword evidence="8" id="KW-0276">Fatty acid metabolism</keyword>
<gene>
    <name evidence="18" type="ORF">WH47_05222</name>
</gene>
<evidence type="ECO:0000256" key="4">
    <source>
        <dbReference type="ARBA" id="ARBA00006288"/>
    </source>
</evidence>
<comment type="subcellular location">
    <subcellularLocation>
        <location evidence="2">Peroxisome</location>
    </subcellularLocation>
</comment>
<keyword evidence="6" id="KW-0285">Flavoprotein</keyword>
<dbReference type="FunFam" id="2.40.110.10:FF:000003">
    <property type="entry name" value="Acyl-coenzyme A oxidase"/>
    <property type="match status" value="1"/>
</dbReference>
<protein>
    <recommendedName>
        <fullName evidence="5">acyl-CoA oxidase</fullName>
        <ecNumber evidence="5">1.3.3.6</ecNumber>
    </recommendedName>
</protein>
<evidence type="ECO:0000256" key="2">
    <source>
        <dbReference type="ARBA" id="ARBA00004275"/>
    </source>
</evidence>
<accession>A0A0L7QU29</accession>
<dbReference type="PIRSF" id="PIRSF000168">
    <property type="entry name" value="Acyl-CoA_oxidase"/>
    <property type="match status" value="1"/>
</dbReference>
<dbReference type="Gene3D" id="2.40.110.10">
    <property type="entry name" value="Butyryl-CoA Dehydrogenase, subunit A, domain 2"/>
    <property type="match status" value="1"/>
</dbReference>
<evidence type="ECO:0000256" key="9">
    <source>
        <dbReference type="ARBA" id="ARBA00023002"/>
    </source>
</evidence>